<dbReference type="RefSeq" id="WP_110608487.1">
    <property type="nucleotide sequence ID" value="NZ_PDOD01000001.1"/>
</dbReference>
<name>A0A323TLM5_9BACI</name>
<evidence type="ECO:0000313" key="2">
    <source>
        <dbReference type="Proteomes" id="UP000248214"/>
    </source>
</evidence>
<dbReference type="Gene3D" id="1.20.1260.10">
    <property type="match status" value="1"/>
</dbReference>
<dbReference type="InterPro" id="IPR011881">
    <property type="entry name" value="PaaA"/>
</dbReference>
<evidence type="ECO:0000313" key="1">
    <source>
        <dbReference type="EMBL" id="PYZ94854.1"/>
    </source>
</evidence>
<dbReference type="EMBL" id="PDOD01000001">
    <property type="protein sequence ID" value="PYZ94854.1"/>
    <property type="molecule type" value="Genomic_DNA"/>
</dbReference>
<dbReference type="PANTHER" id="PTHR30458">
    <property type="entry name" value="PHENYLACETIC ACID DEGRADATION PROTEIN PAA"/>
    <property type="match status" value="1"/>
</dbReference>
<dbReference type="SUPFAM" id="SSF47240">
    <property type="entry name" value="Ferritin-like"/>
    <property type="match status" value="1"/>
</dbReference>
<dbReference type="OrthoDB" id="5292502at2"/>
<dbReference type="Proteomes" id="UP000248214">
    <property type="component" value="Unassembled WGS sequence"/>
</dbReference>
<dbReference type="InterPro" id="IPR012347">
    <property type="entry name" value="Ferritin-like"/>
</dbReference>
<dbReference type="InterPro" id="IPR052703">
    <property type="entry name" value="Aromatic_CoA_ox/epox"/>
</dbReference>
<gene>
    <name evidence="1" type="primary">paaG</name>
    <name evidence="1" type="ORF">CR194_04835</name>
</gene>
<dbReference type="GO" id="GO:0005829">
    <property type="term" value="C:cytosol"/>
    <property type="evidence" value="ECO:0007669"/>
    <property type="project" value="TreeGrafter"/>
</dbReference>
<dbReference type="InterPro" id="IPR009078">
    <property type="entry name" value="Ferritin-like_SF"/>
</dbReference>
<proteinExistence type="predicted"/>
<organism evidence="1 2">
    <name type="scientific">Salipaludibacillus keqinensis</name>
    <dbReference type="NCBI Taxonomy" id="2045207"/>
    <lineage>
        <taxon>Bacteria</taxon>
        <taxon>Bacillati</taxon>
        <taxon>Bacillota</taxon>
        <taxon>Bacilli</taxon>
        <taxon>Bacillales</taxon>
        <taxon>Bacillaceae</taxon>
    </lineage>
</organism>
<dbReference type="AlphaFoldDB" id="A0A323TLM5"/>
<reference evidence="1 2" key="1">
    <citation type="submission" date="2017-10" db="EMBL/GenBank/DDBJ databases">
        <title>Bacillus sp. nov., a halophilic bacterium isolated from a Keqin Lake.</title>
        <authorList>
            <person name="Wang H."/>
        </authorList>
    </citation>
    <scope>NUCLEOTIDE SEQUENCE [LARGE SCALE GENOMIC DNA]</scope>
    <source>
        <strain evidence="1 2">KQ-12</strain>
    </source>
</reference>
<dbReference type="NCBIfam" id="TIGR02156">
    <property type="entry name" value="PA_CoA_Oxy1"/>
    <property type="match status" value="1"/>
</dbReference>
<sequence>MYNFVEQGGVNDSGIEEDPEKYQKFMERIEAGKLIEADDWMPEEYRKTLIKLISMHGISEVMGALPEKEWTPKAPTLKRKLGIMAKVQDEMGHGQLLLRVTEDLLKPYGKTRENLMEDLLNGDLKFHNVFHMKTKTWADAGLIGWLVDGAAIISQTNMLDASYGPYQRALHRICAEEVFHAQHGEAIIMALAEGTEEQREILQDSVNRWWPSLLMFFGPGSASTTGSSKQEITMKYRIRKSSNEELRQAFLDKYLPRVFSLNLTVPDDTLHYDEQEKKWIYQQPDWNEFKQIISNKGPMSKERLRLRQIAYENNRWVIEALSKEHSFS</sequence>
<dbReference type="PANTHER" id="PTHR30458:SF2">
    <property type="entry name" value="1,2-PHENYLACETYL-COA EPOXIDASE, SUBUNIT A"/>
    <property type="match status" value="1"/>
</dbReference>
<dbReference type="GO" id="GO:0097266">
    <property type="term" value="F:phenylacetyl-CoA 1,2-epoxidase activity"/>
    <property type="evidence" value="ECO:0007669"/>
    <property type="project" value="InterPro"/>
</dbReference>
<dbReference type="Pfam" id="PF05138">
    <property type="entry name" value="PaaA_PaaC"/>
    <property type="match status" value="1"/>
</dbReference>
<keyword evidence="2" id="KW-1185">Reference proteome</keyword>
<accession>A0A323TLM5</accession>
<comment type="caution">
    <text evidence="1">The sequence shown here is derived from an EMBL/GenBank/DDBJ whole genome shotgun (WGS) entry which is preliminary data.</text>
</comment>
<dbReference type="GO" id="GO:0010124">
    <property type="term" value="P:phenylacetate catabolic process"/>
    <property type="evidence" value="ECO:0007669"/>
    <property type="project" value="InterPro"/>
</dbReference>
<protein>
    <submittedName>
        <fullName evidence="1">1,2-phenylacetyl-CoA epoxidase subunit A</fullName>
    </submittedName>
</protein>
<dbReference type="InterPro" id="IPR007814">
    <property type="entry name" value="PaaA_PaaC"/>
</dbReference>